<comment type="caution">
    <text evidence="5">The sequence shown here is derived from an EMBL/GenBank/DDBJ whole genome shotgun (WGS) entry which is preliminary data.</text>
</comment>
<reference evidence="5 6" key="1">
    <citation type="journal article" date="2014" name="Antonie Van Leeuwenhoek">
        <title>Hyphomonas beringensis sp. nov. and Hyphomonas chukchiensis sp. nov., isolated from surface seawater of the Bering Sea and Chukchi Sea.</title>
        <authorList>
            <person name="Li C."/>
            <person name="Lai Q."/>
            <person name="Li G."/>
            <person name="Dong C."/>
            <person name="Wang J."/>
            <person name="Liao Y."/>
            <person name="Shao Z."/>
        </authorList>
    </citation>
    <scope>NUCLEOTIDE SEQUENCE [LARGE SCALE GENOMIC DNA]</scope>
    <source>
        <strain evidence="5 6">PS728</strain>
    </source>
</reference>
<dbReference type="PANTHER" id="PTHR30386:SF24">
    <property type="entry name" value="MULTIDRUG RESISTANCE EFFLUX PUMP"/>
    <property type="match status" value="1"/>
</dbReference>
<dbReference type="PANTHER" id="PTHR30386">
    <property type="entry name" value="MEMBRANE FUSION SUBUNIT OF EMRAB-TOLC MULTIDRUG EFFLUX PUMP"/>
    <property type="match status" value="1"/>
</dbReference>
<evidence type="ECO:0000313" key="6">
    <source>
        <dbReference type="Proteomes" id="UP000027100"/>
    </source>
</evidence>
<evidence type="ECO:0000259" key="4">
    <source>
        <dbReference type="Pfam" id="PF25954"/>
    </source>
</evidence>
<dbReference type="GO" id="GO:1990195">
    <property type="term" value="C:macrolide transmembrane transporter complex"/>
    <property type="evidence" value="ECO:0007669"/>
    <property type="project" value="InterPro"/>
</dbReference>
<dbReference type="AlphaFoldDB" id="A0A062VDI8"/>
<name>A0A062VDI8_9PROT</name>
<evidence type="ECO:0000256" key="1">
    <source>
        <dbReference type="SAM" id="Coils"/>
    </source>
</evidence>
<sequence length="428" mass="44231">MRQQTLSPKPAAQPLPPRSEPGPASSQPSPQNPAGPAGRADPENASAEAEPAGFVARHRRPILIGLGLLLALIIGWKGTDWWTTGRFDVSTDNAYVRADITLVAPKVQGYVEDVAVSDNQAVKAGDLLIRLEGADAAARMEEARAALAAAEAEAARARAQLASLKSTAAGAAASLAAENDRLSELNAGAEAANANARLAKDELARDEQLAERGFYPKAGLDTAAAKADAANASADQAGAAIVSQKSRISVARTSLARAQEDIGAAEAAIASADAQVAAAKARVEAAALDSGRFDIRAPVDGIVTNRTVARGQLVNPGQQTMAIVPTQSAYVIANFKETQLGRMQPGQPVELHIDAYPDMKVHGTVESLAPASGGQFSLIPMDTATGNFTKIVQRVPVRIAISQDALATGLMRPGLSVEATVSVKPAKS</sequence>
<dbReference type="eggNOG" id="COG1566">
    <property type="taxonomic scope" value="Bacteria"/>
</dbReference>
<proteinExistence type="predicted"/>
<dbReference type="GO" id="GO:0019898">
    <property type="term" value="C:extrinsic component of membrane"/>
    <property type="evidence" value="ECO:0007669"/>
    <property type="project" value="InterPro"/>
</dbReference>
<dbReference type="PRINTS" id="PR01490">
    <property type="entry name" value="RTXTOXIND"/>
</dbReference>
<feature type="domain" description="Multidrug resistance protein MdtA-like barrel-sandwich hybrid" evidence="3">
    <location>
        <begin position="103"/>
        <end position="324"/>
    </location>
</feature>
<dbReference type="GO" id="GO:1990961">
    <property type="term" value="P:xenobiotic detoxification by transmembrane export across the plasma membrane"/>
    <property type="evidence" value="ECO:0007669"/>
    <property type="project" value="InterPro"/>
</dbReference>
<dbReference type="InterPro" id="IPR030190">
    <property type="entry name" value="MacA_alpha-hairpin_sf"/>
</dbReference>
<dbReference type="InterPro" id="IPR050739">
    <property type="entry name" value="MFP"/>
</dbReference>
<protein>
    <submittedName>
        <fullName evidence="5">Multidrug resistance efflux protein</fullName>
    </submittedName>
</protein>
<dbReference type="PATRIC" id="fig|1280954.3.peg.233"/>
<organism evidence="5 6">
    <name type="scientific">Hyphomonas polymorpha PS728</name>
    <dbReference type="NCBI Taxonomy" id="1280954"/>
    <lineage>
        <taxon>Bacteria</taxon>
        <taxon>Pseudomonadati</taxon>
        <taxon>Pseudomonadota</taxon>
        <taxon>Alphaproteobacteria</taxon>
        <taxon>Hyphomonadales</taxon>
        <taxon>Hyphomonadaceae</taxon>
        <taxon>Hyphomonas</taxon>
    </lineage>
</organism>
<feature type="coiled-coil region" evidence="1">
    <location>
        <begin position="133"/>
        <end position="209"/>
    </location>
</feature>
<dbReference type="InterPro" id="IPR058792">
    <property type="entry name" value="Beta-barrel_RND_2"/>
</dbReference>
<dbReference type="Proteomes" id="UP000027100">
    <property type="component" value="Unassembled WGS sequence"/>
</dbReference>
<dbReference type="SUPFAM" id="SSF111369">
    <property type="entry name" value="HlyD-like secretion proteins"/>
    <property type="match status" value="2"/>
</dbReference>
<dbReference type="Pfam" id="PF25954">
    <property type="entry name" value="Beta-barrel_RND_2"/>
    <property type="match status" value="1"/>
</dbReference>
<dbReference type="Gene3D" id="6.10.140.1990">
    <property type="match status" value="1"/>
</dbReference>
<feature type="compositionally biased region" description="Pro residues" evidence="2">
    <location>
        <begin position="11"/>
        <end position="20"/>
    </location>
</feature>
<gene>
    <name evidence="5" type="ORF">HPO_01135</name>
</gene>
<dbReference type="STRING" id="1280954.HPO_01135"/>
<evidence type="ECO:0000256" key="2">
    <source>
        <dbReference type="SAM" id="MobiDB-lite"/>
    </source>
</evidence>
<dbReference type="Pfam" id="PF25917">
    <property type="entry name" value="BSH_RND"/>
    <property type="match status" value="1"/>
</dbReference>
<dbReference type="Gene3D" id="2.40.30.170">
    <property type="match status" value="1"/>
</dbReference>
<accession>A0A062VDI8</accession>
<evidence type="ECO:0000259" key="3">
    <source>
        <dbReference type="Pfam" id="PF25917"/>
    </source>
</evidence>
<feature type="compositionally biased region" description="Low complexity" evidence="2">
    <location>
        <begin position="21"/>
        <end position="38"/>
    </location>
</feature>
<feature type="region of interest" description="Disordered" evidence="2">
    <location>
        <begin position="1"/>
        <end position="50"/>
    </location>
</feature>
<evidence type="ECO:0000313" key="5">
    <source>
        <dbReference type="EMBL" id="KDA00590.1"/>
    </source>
</evidence>
<dbReference type="InterPro" id="IPR058625">
    <property type="entry name" value="MdtA-like_BSH"/>
</dbReference>
<keyword evidence="6" id="KW-1185">Reference proteome</keyword>
<dbReference type="EMBL" id="ARYM01000001">
    <property type="protein sequence ID" value="KDA00590.1"/>
    <property type="molecule type" value="Genomic_DNA"/>
</dbReference>
<keyword evidence="1" id="KW-0175">Coiled coil</keyword>
<dbReference type="Gene3D" id="2.40.50.100">
    <property type="match status" value="1"/>
</dbReference>
<dbReference type="RefSeq" id="WP_084324084.1">
    <property type="nucleotide sequence ID" value="NZ_ARYM01000001.1"/>
</dbReference>
<feature type="domain" description="CusB-like beta-barrel" evidence="4">
    <location>
        <begin position="331"/>
        <end position="371"/>
    </location>
</feature>
<dbReference type="OrthoDB" id="9811754at2"/>